<name>A0A0K1Q2F4_9BACT</name>
<evidence type="ECO:0000313" key="2">
    <source>
        <dbReference type="EMBL" id="AKU99948.1"/>
    </source>
</evidence>
<dbReference type="OrthoDB" id="10017022at2"/>
<dbReference type="STRING" id="1391654.AKJ09_06612"/>
<evidence type="ECO:0000256" key="1">
    <source>
        <dbReference type="SAM" id="MobiDB-lite"/>
    </source>
</evidence>
<accession>A0A0K1Q2F4</accession>
<proteinExistence type="predicted"/>
<dbReference type="RefSeq" id="WP_146651325.1">
    <property type="nucleotide sequence ID" value="NZ_CP012333.1"/>
</dbReference>
<gene>
    <name evidence="2" type="ORF">AKJ09_06612</name>
</gene>
<dbReference type="AlphaFoldDB" id="A0A0K1Q2F4"/>
<dbReference type="KEGG" id="llu:AKJ09_06612"/>
<sequence length="210" mass="21961">MGSRRRSRNQSATALVPRVPVVILVILAASLTMTSLACERRLDVGHDRESDGDGTKAATDGVGPDESNPSEAGPTDASAADSSCAAICQKLLACGYTDASAMTKCNAECAVTPRSFLDCIAASTCQTLLACGPSFPVFAPPDSGSSGSSATCKYACDDIKFFGCISAAEHANCRTLCDTKPEDVLQTFIQCKEATSTCPERIDCYDEFAK</sequence>
<feature type="compositionally biased region" description="Basic and acidic residues" evidence="1">
    <location>
        <begin position="45"/>
        <end position="54"/>
    </location>
</feature>
<protein>
    <submittedName>
        <fullName evidence="2">Uncharacterized protein</fullName>
    </submittedName>
</protein>
<reference evidence="2 3" key="1">
    <citation type="submission" date="2015-08" db="EMBL/GenBank/DDBJ databases">
        <authorList>
            <person name="Babu N.S."/>
            <person name="Beckwith C.J."/>
            <person name="Beseler K.G."/>
            <person name="Brison A."/>
            <person name="Carone J.V."/>
            <person name="Caskin T.P."/>
            <person name="Diamond M."/>
            <person name="Durham M.E."/>
            <person name="Foxe J.M."/>
            <person name="Go M."/>
            <person name="Henderson B.A."/>
            <person name="Jones I.B."/>
            <person name="McGettigan J.A."/>
            <person name="Micheletti S.J."/>
            <person name="Nasrallah M.E."/>
            <person name="Ortiz D."/>
            <person name="Piller C.R."/>
            <person name="Privatt S.R."/>
            <person name="Schneider S.L."/>
            <person name="Sharp S."/>
            <person name="Smith T.C."/>
            <person name="Stanton J.D."/>
            <person name="Ullery H.E."/>
            <person name="Wilson R.J."/>
            <person name="Serrano M.G."/>
            <person name="Buck G."/>
            <person name="Lee V."/>
            <person name="Wang Y."/>
            <person name="Carvalho R."/>
            <person name="Voegtly L."/>
            <person name="Shi R."/>
            <person name="Duckworth R."/>
            <person name="Johnson A."/>
            <person name="Loviza R."/>
            <person name="Walstead R."/>
            <person name="Shah Z."/>
            <person name="Kiflezghi M."/>
            <person name="Wade K."/>
            <person name="Ball S.L."/>
            <person name="Bradley K.W."/>
            <person name="Asai D.J."/>
            <person name="Bowman C.A."/>
            <person name="Russell D.A."/>
            <person name="Pope W.H."/>
            <person name="Jacobs-Sera D."/>
            <person name="Hendrix R.W."/>
            <person name="Hatfull G.F."/>
        </authorList>
    </citation>
    <scope>NUCLEOTIDE SEQUENCE [LARGE SCALE GENOMIC DNA]</scope>
    <source>
        <strain evidence="2 3">DSM 27648</strain>
    </source>
</reference>
<dbReference type="Proteomes" id="UP000064967">
    <property type="component" value="Chromosome"/>
</dbReference>
<evidence type="ECO:0000313" key="3">
    <source>
        <dbReference type="Proteomes" id="UP000064967"/>
    </source>
</evidence>
<keyword evidence="3" id="KW-1185">Reference proteome</keyword>
<organism evidence="2 3">
    <name type="scientific">Labilithrix luteola</name>
    <dbReference type="NCBI Taxonomy" id="1391654"/>
    <lineage>
        <taxon>Bacteria</taxon>
        <taxon>Pseudomonadati</taxon>
        <taxon>Myxococcota</taxon>
        <taxon>Polyangia</taxon>
        <taxon>Polyangiales</taxon>
        <taxon>Labilitrichaceae</taxon>
        <taxon>Labilithrix</taxon>
    </lineage>
</organism>
<dbReference type="EMBL" id="CP012333">
    <property type="protein sequence ID" value="AKU99948.1"/>
    <property type="molecule type" value="Genomic_DNA"/>
</dbReference>
<feature type="region of interest" description="Disordered" evidence="1">
    <location>
        <begin position="45"/>
        <end position="76"/>
    </location>
</feature>